<name>A0A9R0VLQ6_TRITD</name>
<dbReference type="Gramene" id="TRITD3Av1G152060.1">
    <property type="protein sequence ID" value="TRITD3Av1G152060.1"/>
    <property type="gene ID" value="TRITD3Av1G152060"/>
</dbReference>
<dbReference type="GO" id="GO:0006952">
    <property type="term" value="P:defense response"/>
    <property type="evidence" value="ECO:0007669"/>
    <property type="project" value="UniProtKB-KW"/>
</dbReference>
<keyword evidence="1" id="KW-0611">Plant defense</keyword>
<protein>
    <submittedName>
        <fullName evidence="3">Uncharacterized protein</fullName>
    </submittedName>
</protein>
<dbReference type="SUPFAM" id="SSF49870">
    <property type="entry name" value="Osmotin, thaumatin-like protein"/>
    <property type="match status" value="1"/>
</dbReference>
<proteinExistence type="predicted"/>
<organism evidence="3 4">
    <name type="scientific">Triticum turgidum subsp. durum</name>
    <name type="common">Durum wheat</name>
    <name type="synonym">Triticum durum</name>
    <dbReference type="NCBI Taxonomy" id="4567"/>
    <lineage>
        <taxon>Eukaryota</taxon>
        <taxon>Viridiplantae</taxon>
        <taxon>Streptophyta</taxon>
        <taxon>Embryophyta</taxon>
        <taxon>Tracheophyta</taxon>
        <taxon>Spermatophyta</taxon>
        <taxon>Magnoliopsida</taxon>
        <taxon>Liliopsida</taxon>
        <taxon>Poales</taxon>
        <taxon>Poaceae</taxon>
        <taxon>BOP clade</taxon>
        <taxon>Pooideae</taxon>
        <taxon>Triticodae</taxon>
        <taxon>Triticeae</taxon>
        <taxon>Triticinae</taxon>
        <taxon>Triticum</taxon>
    </lineage>
</organism>
<reference evidence="3 4" key="1">
    <citation type="submission" date="2017-09" db="EMBL/GenBank/DDBJ databases">
        <authorList>
            <consortium name="International Durum Wheat Genome Sequencing Consortium (IDWGSC)"/>
            <person name="Milanesi L."/>
        </authorList>
    </citation>
    <scope>NUCLEOTIDE SEQUENCE [LARGE SCALE GENOMIC DNA]</scope>
    <source>
        <strain evidence="4">cv. Svevo</strain>
    </source>
</reference>
<evidence type="ECO:0000313" key="3">
    <source>
        <dbReference type="EMBL" id="VAH61966.1"/>
    </source>
</evidence>
<evidence type="ECO:0000256" key="1">
    <source>
        <dbReference type="ARBA" id="ARBA00022821"/>
    </source>
</evidence>
<dbReference type="AlphaFoldDB" id="A0A9R0VLQ6"/>
<gene>
    <name evidence="3" type="ORF">TRITD_3Av1G152060</name>
</gene>
<dbReference type="PROSITE" id="PS51367">
    <property type="entry name" value="THAUMATIN_2"/>
    <property type="match status" value="1"/>
</dbReference>
<keyword evidence="4" id="KW-1185">Reference proteome</keyword>
<evidence type="ECO:0000313" key="4">
    <source>
        <dbReference type="Proteomes" id="UP000324705"/>
    </source>
</evidence>
<dbReference type="InterPro" id="IPR001938">
    <property type="entry name" value="Thaumatin"/>
</dbReference>
<dbReference type="InterPro" id="IPR037176">
    <property type="entry name" value="Osmotin/thaumatin-like_sf"/>
</dbReference>
<dbReference type="EMBL" id="LT934115">
    <property type="protein sequence ID" value="VAH61966.1"/>
    <property type="molecule type" value="Genomic_DNA"/>
</dbReference>
<evidence type="ECO:0000256" key="2">
    <source>
        <dbReference type="SAM" id="SignalP"/>
    </source>
</evidence>
<feature type="chain" id="PRO_5040328574" evidence="2">
    <location>
        <begin position="27"/>
        <end position="94"/>
    </location>
</feature>
<feature type="signal peptide" evidence="2">
    <location>
        <begin position="1"/>
        <end position="26"/>
    </location>
</feature>
<dbReference type="Gene3D" id="2.60.110.10">
    <property type="entry name" value="Thaumatin"/>
    <property type="match status" value="1"/>
</dbReference>
<dbReference type="Proteomes" id="UP000324705">
    <property type="component" value="Chromosome 3A"/>
</dbReference>
<sequence length="94" mass="9765">MATPAATSLALTVVLLLVAFTAGAGAATFSITNRYGISVVDRFTLPMDFSCSGAGDGGVIRCRDPGCPDGNHRPGEGKYRACPAYSDYQVVFCP</sequence>
<keyword evidence="2" id="KW-0732">Signal</keyword>
<accession>A0A9R0VLQ6</accession>